<accession>A0A454XYQ3</accession>
<dbReference type="OrthoDB" id="5796941at2759"/>
<dbReference type="EnsemblMetazoa" id="PPA40114.1">
    <property type="protein sequence ID" value="PPA40114.1"/>
    <property type="gene ID" value="WBGene00278483"/>
</dbReference>
<sequence length="128" mass="14882">MAMSSSAMVIRPALRKMSSRFASTHAHDNLQAFREINKLASEGKWDNINNKPKLFLFGNDKKEAYSAFMKINKSTDFFDQSSWGMYMKVVWRIVAFLTAVKLGVVAYETVVPEQKRLHYKYRHHGDHH</sequence>
<dbReference type="Proteomes" id="UP000005239">
    <property type="component" value="Unassembled WGS sequence"/>
</dbReference>
<organism evidence="1 2">
    <name type="scientific">Pristionchus pacificus</name>
    <name type="common">Parasitic nematode worm</name>
    <dbReference type="NCBI Taxonomy" id="54126"/>
    <lineage>
        <taxon>Eukaryota</taxon>
        <taxon>Metazoa</taxon>
        <taxon>Ecdysozoa</taxon>
        <taxon>Nematoda</taxon>
        <taxon>Chromadorea</taxon>
        <taxon>Rhabditida</taxon>
        <taxon>Rhabditina</taxon>
        <taxon>Diplogasteromorpha</taxon>
        <taxon>Diplogasteroidea</taxon>
        <taxon>Neodiplogasteridae</taxon>
        <taxon>Pristionchus</taxon>
    </lineage>
</organism>
<gene>
    <name evidence="1" type="primary">WBGene00278483</name>
</gene>
<keyword evidence="2" id="KW-1185">Reference proteome</keyword>
<dbReference type="AlphaFoldDB" id="A0A454XYQ3"/>
<proteinExistence type="predicted"/>
<accession>A0A8R1UW36</accession>
<name>A0A454XYQ3_PRIPA</name>
<evidence type="ECO:0000313" key="2">
    <source>
        <dbReference type="Proteomes" id="UP000005239"/>
    </source>
</evidence>
<dbReference type="GO" id="GO:0019915">
    <property type="term" value="P:lipid storage"/>
    <property type="evidence" value="ECO:0007669"/>
    <property type="project" value="EnsemblMetazoa"/>
</dbReference>
<dbReference type="OMA" id="WDDRYNK"/>
<reference evidence="2" key="1">
    <citation type="journal article" date="2008" name="Nat. Genet.">
        <title>The Pristionchus pacificus genome provides a unique perspective on nematode lifestyle and parasitism.</title>
        <authorList>
            <person name="Dieterich C."/>
            <person name="Clifton S.W."/>
            <person name="Schuster L.N."/>
            <person name="Chinwalla A."/>
            <person name="Delehaunty K."/>
            <person name="Dinkelacker I."/>
            <person name="Fulton L."/>
            <person name="Fulton R."/>
            <person name="Godfrey J."/>
            <person name="Minx P."/>
            <person name="Mitreva M."/>
            <person name="Roeseler W."/>
            <person name="Tian H."/>
            <person name="Witte H."/>
            <person name="Yang S.P."/>
            <person name="Wilson R.K."/>
            <person name="Sommer R.J."/>
        </authorList>
    </citation>
    <scope>NUCLEOTIDE SEQUENCE [LARGE SCALE GENOMIC DNA]</scope>
    <source>
        <strain evidence="2">PS312</strain>
    </source>
</reference>
<evidence type="ECO:0000313" key="1">
    <source>
        <dbReference type="EnsemblMetazoa" id="PPA40114.1"/>
    </source>
</evidence>
<reference evidence="1" key="2">
    <citation type="submission" date="2022-06" db="UniProtKB">
        <authorList>
            <consortium name="EnsemblMetazoa"/>
        </authorList>
    </citation>
    <scope>IDENTIFICATION</scope>
    <source>
        <strain evidence="1">PS312</strain>
    </source>
</reference>
<protein>
    <submittedName>
        <fullName evidence="1">Lpd-9</fullName>
    </submittedName>
</protein>